<comment type="caution">
    <text evidence="4">The sequence shown here is derived from an EMBL/GenBank/DDBJ whole genome shotgun (WGS) entry which is preliminary data.</text>
</comment>
<dbReference type="GO" id="GO:0000160">
    <property type="term" value="P:phosphorelay signal transduction system"/>
    <property type="evidence" value="ECO:0007669"/>
    <property type="project" value="InterPro"/>
</dbReference>
<dbReference type="InterPro" id="IPR011006">
    <property type="entry name" value="CheY-like_superfamily"/>
</dbReference>
<proteinExistence type="predicted"/>
<dbReference type="PROSITE" id="PS50110">
    <property type="entry name" value="RESPONSE_REGULATORY"/>
    <property type="match status" value="1"/>
</dbReference>
<dbReference type="InterPro" id="IPR001789">
    <property type="entry name" value="Sig_transdc_resp-reg_receiver"/>
</dbReference>
<evidence type="ECO:0000256" key="2">
    <source>
        <dbReference type="PROSITE-ProRule" id="PRU00169"/>
    </source>
</evidence>
<evidence type="ECO:0000313" key="5">
    <source>
        <dbReference type="Proteomes" id="UP000239724"/>
    </source>
</evidence>
<feature type="domain" description="Response regulatory" evidence="3">
    <location>
        <begin position="57"/>
        <end position="172"/>
    </location>
</feature>
<feature type="modified residue" description="4-aspartylphosphate" evidence="2">
    <location>
        <position position="107"/>
    </location>
</feature>
<reference evidence="4 5" key="1">
    <citation type="journal article" date="2018" name="Arch. Microbiol.">
        <title>New insights into the metabolic potential of the phototrophic purple bacterium Rhodopila globiformis DSM 161(T) from its draft genome sequence and evidence for a vanadium-dependent nitrogenase.</title>
        <authorList>
            <person name="Imhoff J.F."/>
            <person name="Rahn T."/>
            <person name="Kunzel S."/>
            <person name="Neulinger S.C."/>
        </authorList>
    </citation>
    <scope>NUCLEOTIDE SEQUENCE [LARGE SCALE GENOMIC DNA]</scope>
    <source>
        <strain evidence="4 5">DSM 161</strain>
    </source>
</reference>
<evidence type="ECO:0000256" key="1">
    <source>
        <dbReference type="ARBA" id="ARBA00022553"/>
    </source>
</evidence>
<evidence type="ECO:0000259" key="3">
    <source>
        <dbReference type="PROSITE" id="PS50110"/>
    </source>
</evidence>
<dbReference type="Proteomes" id="UP000239724">
    <property type="component" value="Unassembled WGS sequence"/>
</dbReference>
<dbReference type="PANTHER" id="PTHR44591:SF21">
    <property type="entry name" value="TWO-COMPONENT RESPONSE REGULATOR"/>
    <property type="match status" value="1"/>
</dbReference>
<gene>
    <name evidence="4" type="ORF">CCS01_31585</name>
</gene>
<dbReference type="SMART" id="SM00448">
    <property type="entry name" value="REC"/>
    <property type="match status" value="1"/>
</dbReference>
<keyword evidence="5" id="KW-1185">Reference proteome</keyword>
<dbReference type="SUPFAM" id="SSF52172">
    <property type="entry name" value="CheY-like"/>
    <property type="match status" value="1"/>
</dbReference>
<dbReference type="PANTHER" id="PTHR44591">
    <property type="entry name" value="STRESS RESPONSE REGULATOR PROTEIN 1"/>
    <property type="match status" value="1"/>
</dbReference>
<evidence type="ECO:0000313" key="4">
    <source>
        <dbReference type="EMBL" id="PPQ25913.1"/>
    </source>
</evidence>
<dbReference type="InterPro" id="IPR050595">
    <property type="entry name" value="Bact_response_regulator"/>
</dbReference>
<accession>A0A2S6MU73</accession>
<sequence length="178" mass="18707">MNDLCISQHLAVQAAEPPATSPNPDACCGSIPGPSCRDDGLRQAAIPAEDVVTGPRRILLVDDSDPVRETLADLLEVEGFETAQAPSAAEAMTLLRHGPGFDVLVTDLAMPGEDGISLIHQARQVQPNLPAILLTGYADETTSVAAIPGGNCHVLRKPVEGDRLIEQITALIQRPPPA</sequence>
<dbReference type="Gene3D" id="3.40.50.2300">
    <property type="match status" value="1"/>
</dbReference>
<name>A0A2S6MU73_RHOGL</name>
<keyword evidence="1 2" id="KW-0597">Phosphoprotein</keyword>
<protein>
    <recommendedName>
        <fullName evidence="3">Response regulatory domain-containing protein</fullName>
    </recommendedName>
</protein>
<organism evidence="4 5">
    <name type="scientific">Rhodopila globiformis</name>
    <name type="common">Rhodopseudomonas globiformis</name>
    <dbReference type="NCBI Taxonomy" id="1071"/>
    <lineage>
        <taxon>Bacteria</taxon>
        <taxon>Pseudomonadati</taxon>
        <taxon>Pseudomonadota</taxon>
        <taxon>Alphaproteobacteria</taxon>
        <taxon>Acetobacterales</taxon>
        <taxon>Acetobacteraceae</taxon>
        <taxon>Rhodopila</taxon>
    </lineage>
</organism>
<dbReference type="AlphaFoldDB" id="A0A2S6MU73"/>
<dbReference type="EMBL" id="NHRY01000276">
    <property type="protein sequence ID" value="PPQ25913.1"/>
    <property type="molecule type" value="Genomic_DNA"/>
</dbReference>
<dbReference type="Pfam" id="PF00072">
    <property type="entry name" value="Response_reg"/>
    <property type="match status" value="1"/>
</dbReference>